<sequence length="464" mass="50683">MRILIITPFVTTFGRFGTYVHTGGGVAVRYESYEQSLLEAGHSVRVLSPDRQTIDTFELMSSQLVAPAMHGFPFIGLTLSNLRTFLSAFAWCDCVVMPENTQICSISALGYLLRKPVVLNIHTNVAQMVRSNVVTGWVAERLYYAAIKGAKMNPQLVCNTVSETNREVLEREGIEVSGVYELQTRQCDELSAEERARIRQQLAPGVSSDTPLVLFAGRFLKEKRIDRLVACLPANAALVLVGSGHDNVHGAHHDPSKLVFVHAGFVPNDVIYKYYQAADWVANASDFETFGNTSYEANSVGTPCILHPKGGHLSQIAKEGSNGWFVNFDAADDVAKESFRRKLFERPRPTREQIREGVRAARPANAVSIRQAVEDAVARAAGRKRGDCLGRIYIACALLLGTLANIVCECLVLGVAGWRKVPARPEAKAKVRLIATESGAGLNGAQEAGGEHVICTNARDTRGE</sequence>
<dbReference type="Proteomes" id="UP001165060">
    <property type="component" value="Unassembled WGS sequence"/>
</dbReference>
<keyword evidence="4" id="KW-1185">Reference proteome</keyword>
<accession>A0ABQ6MVK9</accession>
<dbReference type="Pfam" id="PF00534">
    <property type="entry name" value="Glycos_transf_1"/>
    <property type="match status" value="1"/>
</dbReference>
<keyword evidence="1" id="KW-0328">Glycosyltransferase</keyword>
<keyword evidence="1" id="KW-0808">Transferase</keyword>
<organism evidence="3 4">
    <name type="scientific">Tetraparma gracilis</name>
    <dbReference type="NCBI Taxonomy" id="2962635"/>
    <lineage>
        <taxon>Eukaryota</taxon>
        <taxon>Sar</taxon>
        <taxon>Stramenopiles</taxon>
        <taxon>Ochrophyta</taxon>
        <taxon>Bolidophyceae</taxon>
        <taxon>Parmales</taxon>
        <taxon>Triparmaceae</taxon>
        <taxon>Tetraparma</taxon>
    </lineage>
</organism>
<dbReference type="SUPFAM" id="SSF53756">
    <property type="entry name" value="UDP-Glycosyltransferase/glycogen phosphorylase"/>
    <property type="match status" value="1"/>
</dbReference>
<dbReference type="CDD" id="cd03801">
    <property type="entry name" value="GT4_PimA-like"/>
    <property type="match status" value="1"/>
</dbReference>
<name>A0ABQ6MVK9_9STRA</name>
<evidence type="ECO:0000256" key="1">
    <source>
        <dbReference type="ARBA" id="ARBA00022676"/>
    </source>
</evidence>
<evidence type="ECO:0000259" key="2">
    <source>
        <dbReference type="Pfam" id="PF00534"/>
    </source>
</evidence>
<evidence type="ECO:0000313" key="3">
    <source>
        <dbReference type="EMBL" id="GMI33553.1"/>
    </source>
</evidence>
<dbReference type="InterPro" id="IPR050194">
    <property type="entry name" value="Glycosyltransferase_grp1"/>
</dbReference>
<reference evidence="3 4" key="1">
    <citation type="journal article" date="2023" name="Commun. Biol.">
        <title>Genome analysis of Parmales, the sister group of diatoms, reveals the evolutionary specialization of diatoms from phago-mixotrophs to photoautotrophs.</title>
        <authorList>
            <person name="Ban H."/>
            <person name="Sato S."/>
            <person name="Yoshikawa S."/>
            <person name="Yamada K."/>
            <person name="Nakamura Y."/>
            <person name="Ichinomiya M."/>
            <person name="Sato N."/>
            <person name="Blanc-Mathieu R."/>
            <person name="Endo H."/>
            <person name="Kuwata A."/>
            <person name="Ogata H."/>
        </authorList>
    </citation>
    <scope>NUCLEOTIDE SEQUENCE [LARGE SCALE GENOMIC DNA]</scope>
</reference>
<feature type="domain" description="Glycosyl transferase family 1" evidence="2">
    <location>
        <begin position="206"/>
        <end position="338"/>
    </location>
</feature>
<evidence type="ECO:0000313" key="4">
    <source>
        <dbReference type="Proteomes" id="UP001165060"/>
    </source>
</evidence>
<protein>
    <recommendedName>
        <fullName evidence="2">Glycosyl transferase family 1 domain-containing protein</fullName>
    </recommendedName>
</protein>
<dbReference type="PANTHER" id="PTHR45947:SF3">
    <property type="entry name" value="SULFOQUINOVOSYL TRANSFERASE SQD2"/>
    <property type="match status" value="1"/>
</dbReference>
<dbReference type="EMBL" id="BRYB01001779">
    <property type="protein sequence ID" value="GMI33553.1"/>
    <property type="molecule type" value="Genomic_DNA"/>
</dbReference>
<comment type="caution">
    <text evidence="3">The sequence shown here is derived from an EMBL/GenBank/DDBJ whole genome shotgun (WGS) entry which is preliminary data.</text>
</comment>
<dbReference type="PANTHER" id="PTHR45947">
    <property type="entry name" value="SULFOQUINOVOSYL TRANSFERASE SQD2"/>
    <property type="match status" value="1"/>
</dbReference>
<gene>
    <name evidence="3" type="ORF">TeGR_g11326</name>
</gene>
<dbReference type="InterPro" id="IPR001296">
    <property type="entry name" value="Glyco_trans_1"/>
</dbReference>
<dbReference type="Gene3D" id="3.40.50.2000">
    <property type="entry name" value="Glycogen Phosphorylase B"/>
    <property type="match status" value="1"/>
</dbReference>
<proteinExistence type="predicted"/>